<evidence type="ECO:0000256" key="1">
    <source>
        <dbReference type="SAM" id="SignalP"/>
    </source>
</evidence>
<dbReference type="GO" id="GO:0016042">
    <property type="term" value="P:lipid catabolic process"/>
    <property type="evidence" value="ECO:0007669"/>
    <property type="project" value="InterPro"/>
</dbReference>
<dbReference type="EMBL" id="JABBNB010000026">
    <property type="protein sequence ID" value="NMO03718.1"/>
    <property type="molecule type" value="Genomic_DNA"/>
</dbReference>
<dbReference type="PANTHER" id="PTHR32015:SF1">
    <property type="entry name" value="LIPASE"/>
    <property type="match status" value="1"/>
</dbReference>
<dbReference type="InterPro" id="IPR029058">
    <property type="entry name" value="AB_hydrolase_fold"/>
</dbReference>
<keyword evidence="1" id="KW-0732">Signal</keyword>
<sequence length="309" mass="32136">MTSNCSRRIVRAVLAAGCATTMMLGSHQALAYGAPRYGPAQSNWRSGVIASIEDPDLLPPGMNDAACRVLPGTRPVVLLNGAFLNKYATWSKFSEQLSSSGTCVFGLDYGGPTDGPFHQMGDLRSSAAQIGRFVDHVRAVTGSSKVDLVGYSEGGLVPFYFLNVLGGASKVATLVSLASPVRGMSGYGILDALATIPQASAALGKVLPAAVDGTADSSFVRAITAGGLTRPGVRYVSVSSLADSVVMPAEARLPAASNVTDVVVQHYCPQDQVFHGSIIYDDVALRLVRNALTPDRAVAVTCAVVLPFS</sequence>
<gene>
    <name evidence="2" type="ORF">HH308_21100</name>
</gene>
<evidence type="ECO:0000313" key="2">
    <source>
        <dbReference type="EMBL" id="NMO03718.1"/>
    </source>
</evidence>
<protein>
    <submittedName>
        <fullName evidence="2">Triacylglycerol lipase</fullName>
    </submittedName>
</protein>
<dbReference type="Proteomes" id="UP000550729">
    <property type="component" value="Unassembled WGS sequence"/>
</dbReference>
<dbReference type="InterPro" id="IPR002918">
    <property type="entry name" value="Lipase_EstA/Esterase_EstB"/>
</dbReference>
<keyword evidence="3" id="KW-1185">Reference proteome</keyword>
<organism evidence="2 3">
    <name type="scientific">Gordonia asplenii</name>
    <dbReference type="NCBI Taxonomy" id="2725283"/>
    <lineage>
        <taxon>Bacteria</taxon>
        <taxon>Bacillati</taxon>
        <taxon>Actinomycetota</taxon>
        <taxon>Actinomycetes</taxon>
        <taxon>Mycobacteriales</taxon>
        <taxon>Gordoniaceae</taxon>
        <taxon>Gordonia</taxon>
    </lineage>
</organism>
<dbReference type="GO" id="GO:0016298">
    <property type="term" value="F:lipase activity"/>
    <property type="evidence" value="ECO:0007669"/>
    <property type="project" value="TreeGrafter"/>
</dbReference>
<comment type="caution">
    <text evidence="2">The sequence shown here is derived from an EMBL/GenBank/DDBJ whole genome shotgun (WGS) entry which is preliminary data.</text>
</comment>
<accession>A0A848L814</accession>
<feature type="signal peptide" evidence="1">
    <location>
        <begin position="1"/>
        <end position="31"/>
    </location>
</feature>
<dbReference type="RefSeq" id="WP_170196225.1">
    <property type="nucleotide sequence ID" value="NZ_JABBNB010000026.1"/>
</dbReference>
<dbReference type="PANTHER" id="PTHR32015">
    <property type="entry name" value="FASTING INDUCED LIPASE"/>
    <property type="match status" value="1"/>
</dbReference>
<dbReference type="Gene3D" id="3.40.50.1820">
    <property type="entry name" value="alpha/beta hydrolase"/>
    <property type="match status" value="1"/>
</dbReference>
<reference evidence="2 3" key="1">
    <citation type="submission" date="2020-04" db="EMBL/GenBank/DDBJ databases">
        <title>Gordonia sp. nov. TBRC 11910.</title>
        <authorList>
            <person name="Suriyachadkun C."/>
        </authorList>
    </citation>
    <scope>NUCLEOTIDE SEQUENCE [LARGE SCALE GENOMIC DNA]</scope>
    <source>
        <strain evidence="2 3">TBRC 11910</strain>
    </source>
</reference>
<dbReference type="Pfam" id="PF01674">
    <property type="entry name" value="Lipase_2"/>
    <property type="match status" value="1"/>
</dbReference>
<proteinExistence type="predicted"/>
<dbReference type="SUPFAM" id="SSF53474">
    <property type="entry name" value="alpha/beta-Hydrolases"/>
    <property type="match status" value="1"/>
</dbReference>
<evidence type="ECO:0000313" key="3">
    <source>
        <dbReference type="Proteomes" id="UP000550729"/>
    </source>
</evidence>
<name>A0A848L814_9ACTN</name>
<dbReference type="AlphaFoldDB" id="A0A848L814"/>
<feature type="chain" id="PRO_5032296525" evidence="1">
    <location>
        <begin position="32"/>
        <end position="309"/>
    </location>
</feature>